<dbReference type="PANTHER" id="PTHR33875">
    <property type="entry name" value="OS09G0542200 PROTEIN"/>
    <property type="match status" value="1"/>
</dbReference>
<dbReference type="OrthoDB" id="37297at2759"/>
<dbReference type="InParanoid" id="A0A316VIA0"/>
<keyword evidence="2" id="KW-1185">Reference proteome</keyword>
<accession>A0A316VIA0</accession>
<dbReference type="RefSeq" id="XP_025357568.1">
    <property type="nucleotide sequence ID" value="XM_025500262.1"/>
</dbReference>
<proteinExistence type="predicted"/>
<organism evidence="1 2">
    <name type="scientific">Meira miltonrushii</name>
    <dbReference type="NCBI Taxonomy" id="1280837"/>
    <lineage>
        <taxon>Eukaryota</taxon>
        <taxon>Fungi</taxon>
        <taxon>Dikarya</taxon>
        <taxon>Basidiomycota</taxon>
        <taxon>Ustilaginomycotina</taxon>
        <taxon>Exobasidiomycetes</taxon>
        <taxon>Exobasidiales</taxon>
        <taxon>Brachybasidiaceae</taxon>
        <taxon>Meira</taxon>
    </lineage>
</organism>
<dbReference type="GeneID" id="37022043"/>
<dbReference type="EMBL" id="KZ819602">
    <property type="protein sequence ID" value="PWN37266.1"/>
    <property type="molecule type" value="Genomic_DNA"/>
</dbReference>
<evidence type="ECO:0008006" key="3">
    <source>
        <dbReference type="Google" id="ProtNLM"/>
    </source>
</evidence>
<dbReference type="SUPFAM" id="SSF52833">
    <property type="entry name" value="Thioredoxin-like"/>
    <property type="match status" value="1"/>
</dbReference>
<protein>
    <recommendedName>
        <fullName evidence="3">Thioredoxin-like fold domain-containing protein</fullName>
    </recommendedName>
</protein>
<evidence type="ECO:0000313" key="1">
    <source>
        <dbReference type="EMBL" id="PWN37266.1"/>
    </source>
</evidence>
<dbReference type="STRING" id="1280837.A0A316VIA0"/>
<dbReference type="Gene3D" id="3.40.30.10">
    <property type="entry name" value="Glutaredoxin"/>
    <property type="match status" value="1"/>
</dbReference>
<reference evidence="1 2" key="1">
    <citation type="journal article" date="2018" name="Mol. Biol. Evol.">
        <title>Broad Genomic Sampling Reveals a Smut Pathogenic Ancestry of the Fungal Clade Ustilaginomycotina.</title>
        <authorList>
            <person name="Kijpornyongpan T."/>
            <person name="Mondo S.J."/>
            <person name="Barry K."/>
            <person name="Sandor L."/>
            <person name="Lee J."/>
            <person name="Lipzen A."/>
            <person name="Pangilinan J."/>
            <person name="LaButti K."/>
            <person name="Hainaut M."/>
            <person name="Henrissat B."/>
            <person name="Grigoriev I.V."/>
            <person name="Spatafora J.W."/>
            <person name="Aime M.C."/>
        </authorList>
    </citation>
    <scope>NUCLEOTIDE SEQUENCE [LARGE SCALE GENOMIC DNA]</scope>
    <source>
        <strain evidence="1 2">MCA 3882</strain>
    </source>
</reference>
<dbReference type="PANTHER" id="PTHR33875:SF2">
    <property type="entry name" value="ACR183CP"/>
    <property type="match status" value="1"/>
</dbReference>
<evidence type="ECO:0000313" key="2">
    <source>
        <dbReference type="Proteomes" id="UP000245771"/>
    </source>
</evidence>
<gene>
    <name evidence="1" type="ORF">FA14DRAFT_170141</name>
</gene>
<name>A0A316VIA0_9BASI</name>
<dbReference type="InterPro" id="IPR036249">
    <property type="entry name" value="Thioredoxin-like_sf"/>
</dbReference>
<sequence>MALPPPLRALGIGEFNAPHSLELYVDYLCPFSNKQLQGVYEHLLPLIFEKSSPYYGKVRLLLRPYPQPWHSSSPLLAESALAIARLAEPAGKNIEAETNALVDPKLNAFWVFSLEIMKQQKEYFDGPARLKNPDQIRGDFVNLAISTLGENPRREKGKPLLRPHERGMPLGQAVKNMVRVDPESNAGSQVSADLKYCVKIGRQNGIHVTPTAVWDGLVESSISSSFGKQEWEDFLKKSVRNV</sequence>
<dbReference type="Proteomes" id="UP000245771">
    <property type="component" value="Unassembled WGS sequence"/>
</dbReference>
<dbReference type="AlphaFoldDB" id="A0A316VIA0"/>